<dbReference type="Proteomes" id="UP000050795">
    <property type="component" value="Unassembled WGS sequence"/>
</dbReference>
<accession>A0AA85KK52</accession>
<keyword evidence="2" id="KW-0812">Transmembrane</keyword>
<proteinExistence type="predicted"/>
<sequence>MAEIQRMIEADRRKLEEQKDMAVEERNRIQQHLEEKENELKQTKETRNNLMKRMEALQSRIIVGGENLLEKAEAQEKLLEQSAAELRKQQLRAEQLNQKLKEKEEERINIEEKYNNLQEEAAGKRRKLRKLSTMYLQAKSELEDLKNEHTREMEGLLDNIRQLSRELAHHTLIIDRFIPQPYQVICKRLLEIRFVFWCIFVDAFNALILVSFLSRELCTFPNIKSTFKDWNLFIFIVCHYNSNDYF</sequence>
<evidence type="ECO:0000313" key="4">
    <source>
        <dbReference type="WBParaSite" id="TREG1_83730.1"/>
    </source>
</evidence>
<feature type="transmembrane region" description="Helical" evidence="2">
    <location>
        <begin position="194"/>
        <end position="214"/>
    </location>
</feature>
<reference evidence="4" key="2">
    <citation type="submission" date="2023-11" db="UniProtKB">
        <authorList>
            <consortium name="WormBaseParasite"/>
        </authorList>
    </citation>
    <scope>IDENTIFICATION</scope>
</reference>
<keyword evidence="2" id="KW-0472">Membrane</keyword>
<dbReference type="WBParaSite" id="TREG1_83730.1">
    <property type="protein sequence ID" value="TREG1_83730.1"/>
    <property type="gene ID" value="TREG1_83730"/>
</dbReference>
<keyword evidence="2" id="KW-1133">Transmembrane helix</keyword>
<dbReference type="AlphaFoldDB" id="A0AA85KK52"/>
<keyword evidence="1" id="KW-0175">Coiled coil</keyword>
<organism evidence="3 4">
    <name type="scientific">Trichobilharzia regenti</name>
    <name type="common">Nasal bird schistosome</name>
    <dbReference type="NCBI Taxonomy" id="157069"/>
    <lineage>
        <taxon>Eukaryota</taxon>
        <taxon>Metazoa</taxon>
        <taxon>Spiralia</taxon>
        <taxon>Lophotrochozoa</taxon>
        <taxon>Platyhelminthes</taxon>
        <taxon>Trematoda</taxon>
        <taxon>Digenea</taxon>
        <taxon>Strigeidida</taxon>
        <taxon>Schistosomatoidea</taxon>
        <taxon>Schistosomatidae</taxon>
        <taxon>Trichobilharzia</taxon>
    </lineage>
</organism>
<evidence type="ECO:0000256" key="2">
    <source>
        <dbReference type="SAM" id="Phobius"/>
    </source>
</evidence>
<evidence type="ECO:0000256" key="1">
    <source>
        <dbReference type="SAM" id="Coils"/>
    </source>
</evidence>
<reference evidence="3" key="1">
    <citation type="submission" date="2022-06" db="EMBL/GenBank/DDBJ databases">
        <authorList>
            <person name="Berger JAMES D."/>
            <person name="Berger JAMES D."/>
        </authorList>
    </citation>
    <scope>NUCLEOTIDE SEQUENCE [LARGE SCALE GENOMIC DNA]</scope>
</reference>
<keyword evidence="3" id="KW-1185">Reference proteome</keyword>
<feature type="coiled-coil region" evidence="1">
    <location>
        <begin position="1"/>
        <end position="166"/>
    </location>
</feature>
<name>A0AA85KK52_TRIRE</name>
<evidence type="ECO:0000313" key="3">
    <source>
        <dbReference type="Proteomes" id="UP000050795"/>
    </source>
</evidence>
<protein>
    <submittedName>
        <fullName evidence="4">Uncharacterized protein</fullName>
    </submittedName>
</protein>